<dbReference type="Gene3D" id="1.10.357.10">
    <property type="entry name" value="Tetracycline Repressor, domain 2"/>
    <property type="match status" value="1"/>
</dbReference>
<reference evidence="4 5" key="1">
    <citation type="journal article" date="2019" name="Anaerobe">
        <title>Detection of Robinsoniella peoriensis in multiple bone samples of a trauma patient.</title>
        <authorList>
            <person name="Schrottner P."/>
            <person name="Hartwich K."/>
            <person name="Bunk B."/>
            <person name="Schober I."/>
            <person name="Helbig S."/>
            <person name="Rudolph W.W."/>
            <person name="Gunzer F."/>
        </authorList>
    </citation>
    <scope>NUCLEOTIDE SEQUENCE [LARGE SCALE GENOMIC DNA]</scope>
    <source>
        <strain evidence="4 5">DSM 106044</strain>
    </source>
</reference>
<dbReference type="GO" id="GO:0003677">
    <property type="term" value="F:DNA binding"/>
    <property type="evidence" value="ECO:0007669"/>
    <property type="project" value="UniProtKB-UniRule"/>
</dbReference>
<evidence type="ECO:0000259" key="3">
    <source>
        <dbReference type="PROSITE" id="PS50977"/>
    </source>
</evidence>
<organism evidence="4 5">
    <name type="scientific">Robinsoniella peoriensis</name>
    <dbReference type="NCBI Taxonomy" id="180332"/>
    <lineage>
        <taxon>Bacteria</taxon>
        <taxon>Bacillati</taxon>
        <taxon>Bacillota</taxon>
        <taxon>Clostridia</taxon>
        <taxon>Lachnospirales</taxon>
        <taxon>Lachnospiraceae</taxon>
        <taxon>Robinsoniella</taxon>
    </lineage>
</organism>
<accession>A0A4U8Q934</accession>
<evidence type="ECO:0000313" key="5">
    <source>
        <dbReference type="Proteomes" id="UP000306509"/>
    </source>
</evidence>
<dbReference type="PROSITE" id="PS50977">
    <property type="entry name" value="HTH_TETR_2"/>
    <property type="match status" value="1"/>
</dbReference>
<protein>
    <recommendedName>
        <fullName evidence="3">HTH tetR-type domain-containing protein</fullName>
    </recommendedName>
</protein>
<name>A0A4U8Q934_9FIRM</name>
<keyword evidence="1 2" id="KW-0238">DNA-binding</keyword>
<keyword evidence="5" id="KW-1185">Reference proteome</keyword>
<dbReference type="Proteomes" id="UP000306509">
    <property type="component" value="Unassembled WGS sequence"/>
</dbReference>
<evidence type="ECO:0000256" key="1">
    <source>
        <dbReference type="ARBA" id="ARBA00023125"/>
    </source>
</evidence>
<feature type="DNA-binding region" description="H-T-H motif" evidence="2">
    <location>
        <begin position="31"/>
        <end position="50"/>
    </location>
</feature>
<proteinExistence type="predicted"/>
<dbReference type="EMBL" id="QGQD01000037">
    <property type="protein sequence ID" value="TLD01495.1"/>
    <property type="molecule type" value="Genomic_DNA"/>
</dbReference>
<evidence type="ECO:0000256" key="2">
    <source>
        <dbReference type="PROSITE-ProRule" id="PRU00335"/>
    </source>
</evidence>
<dbReference type="InterPro" id="IPR009057">
    <property type="entry name" value="Homeodomain-like_sf"/>
</dbReference>
<gene>
    <name evidence="4" type="ORF">DSM106044_01640</name>
</gene>
<dbReference type="AlphaFoldDB" id="A0A4U8Q934"/>
<dbReference type="SUPFAM" id="SSF46689">
    <property type="entry name" value="Homeodomain-like"/>
    <property type="match status" value="1"/>
</dbReference>
<dbReference type="RefSeq" id="WP_138002230.1">
    <property type="nucleotide sequence ID" value="NZ_QGQD01000037.1"/>
</dbReference>
<comment type="caution">
    <text evidence="4">The sequence shown here is derived from an EMBL/GenBank/DDBJ whole genome shotgun (WGS) entry which is preliminary data.</text>
</comment>
<dbReference type="InterPro" id="IPR001647">
    <property type="entry name" value="HTH_TetR"/>
</dbReference>
<evidence type="ECO:0000313" key="4">
    <source>
        <dbReference type="EMBL" id="TLD01495.1"/>
    </source>
</evidence>
<dbReference type="STRING" id="180332.GCA_000797495_03113"/>
<sequence length="175" mass="20651">MKKNKISETMKGYIVEAFLLILHNKPFNVITIGEITARAGVNRSTYYRNFNCKEDIIKFFYYQILENCLSNKTDNNIEQHLINIFEQFLLYKDDLLCLHKNSLSYLLLESLNNFFAIQNPNLNPTNVRDNFEIYYHTGGIFNTFLLWFDSEMKINPQSLARKSLQILPSDFKPML</sequence>
<feature type="domain" description="HTH tetR-type" evidence="3">
    <location>
        <begin position="8"/>
        <end position="68"/>
    </location>
</feature>